<dbReference type="EMBL" id="NDHI03003487">
    <property type="protein sequence ID" value="PNJ35053.1"/>
    <property type="molecule type" value="Genomic_DNA"/>
</dbReference>
<sequence>MTEAITEAAVDSSEEVSEERDDLGPLELHDSGTFQQVVNLLDIIDNKSANTDMTGAGLDMRKTLASVI</sequence>
<proteinExistence type="predicted"/>
<organism evidence="3">
    <name type="scientific">Pongo abelii</name>
    <name type="common">Sumatran orangutan</name>
    <name type="synonym">Pongo pygmaeus abelii</name>
    <dbReference type="NCBI Taxonomy" id="9601"/>
    <lineage>
        <taxon>Eukaryota</taxon>
        <taxon>Metazoa</taxon>
        <taxon>Chordata</taxon>
        <taxon>Craniata</taxon>
        <taxon>Vertebrata</taxon>
        <taxon>Euteleostomi</taxon>
        <taxon>Mammalia</taxon>
        <taxon>Eutheria</taxon>
        <taxon>Euarchontoglires</taxon>
        <taxon>Primates</taxon>
        <taxon>Haplorrhini</taxon>
        <taxon>Catarrhini</taxon>
        <taxon>Hominidae</taxon>
        <taxon>Pongo</taxon>
    </lineage>
</organism>
<comment type="caution">
    <text evidence="3">The sequence shown here is derived from an EMBL/GenBank/DDBJ whole genome shotgun (WGS) entry which is preliminary data.</text>
</comment>
<feature type="region of interest" description="Disordered" evidence="1">
    <location>
        <begin position="1"/>
        <end position="28"/>
    </location>
</feature>
<feature type="non-terminal residue" evidence="3">
    <location>
        <position position="68"/>
    </location>
</feature>
<accession>A0A2J8TPW8</accession>
<dbReference type="AlphaFoldDB" id="A0A2J8TPW8"/>
<gene>
    <name evidence="3" type="ORF">CR201_G0033141</name>
</gene>
<evidence type="ECO:0000313" key="2">
    <source>
        <dbReference type="EMBL" id="PNJ35053.1"/>
    </source>
</evidence>
<protein>
    <submittedName>
        <fullName evidence="2">MROH2A isoform 6</fullName>
    </submittedName>
    <submittedName>
        <fullName evidence="3">MROH2A isoform 7</fullName>
    </submittedName>
</protein>
<feature type="compositionally biased region" description="Acidic residues" evidence="1">
    <location>
        <begin position="12"/>
        <end position="21"/>
    </location>
</feature>
<name>A0A2J8TPW8_PONAB</name>
<evidence type="ECO:0000256" key="1">
    <source>
        <dbReference type="SAM" id="MobiDB-lite"/>
    </source>
</evidence>
<dbReference type="EMBL" id="NDHI03003487">
    <property type="protein sequence ID" value="PNJ35054.1"/>
    <property type="molecule type" value="Genomic_DNA"/>
</dbReference>
<reference evidence="3" key="1">
    <citation type="submission" date="2017-12" db="EMBL/GenBank/DDBJ databases">
        <title>High-resolution comparative analysis of great ape genomes.</title>
        <authorList>
            <person name="Pollen A."/>
            <person name="Hastie A."/>
            <person name="Hormozdiari F."/>
            <person name="Dougherty M."/>
            <person name="Liu R."/>
            <person name="Chaisson M."/>
            <person name="Hoppe E."/>
            <person name="Hill C."/>
            <person name="Pang A."/>
            <person name="Hillier L."/>
            <person name="Baker C."/>
            <person name="Armstrong J."/>
            <person name="Shendure J."/>
            <person name="Paten B."/>
            <person name="Wilson R."/>
            <person name="Chao H."/>
            <person name="Schneider V."/>
            <person name="Ventura M."/>
            <person name="Kronenberg Z."/>
            <person name="Murali S."/>
            <person name="Gordon D."/>
            <person name="Cantsilieris S."/>
            <person name="Munson K."/>
            <person name="Nelson B."/>
            <person name="Raja A."/>
            <person name="Underwood J."/>
            <person name="Diekhans M."/>
            <person name="Fiddes I."/>
            <person name="Haussler D."/>
            <person name="Eichler E."/>
        </authorList>
    </citation>
    <scope>NUCLEOTIDE SEQUENCE [LARGE SCALE GENOMIC DNA]</scope>
    <source>
        <strain evidence="3">Susie</strain>
    </source>
</reference>
<evidence type="ECO:0000313" key="3">
    <source>
        <dbReference type="EMBL" id="PNJ35054.1"/>
    </source>
</evidence>